<evidence type="ECO:0000256" key="6">
    <source>
        <dbReference type="ARBA" id="ARBA00022989"/>
    </source>
</evidence>
<dbReference type="InterPro" id="IPR045900">
    <property type="entry name" value="Peroxisomal_Ade_carrier"/>
</dbReference>
<dbReference type="Gene3D" id="1.50.40.10">
    <property type="entry name" value="Mitochondrial carrier domain"/>
    <property type="match status" value="1"/>
</dbReference>
<dbReference type="OMA" id="FYNYLRP"/>
<dbReference type="PROSITE" id="PS50920">
    <property type="entry name" value="SOLCAR"/>
    <property type="match status" value="3"/>
</dbReference>
<dbReference type="GO" id="GO:0006635">
    <property type="term" value="P:fatty acid beta-oxidation"/>
    <property type="evidence" value="ECO:0000318"/>
    <property type="project" value="GO_Central"/>
</dbReference>
<evidence type="ECO:0000313" key="13">
    <source>
        <dbReference type="Proteomes" id="UP000006727"/>
    </source>
</evidence>
<dbReference type="GO" id="GO:0015217">
    <property type="term" value="F:ADP transmembrane transporter activity"/>
    <property type="evidence" value="ECO:0000318"/>
    <property type="project" value="GO_Central"/>
</dbReference>
<keyword evidence="8" id="KW-0576">Peroxisome</keyword>
<dbReference type="FunCoup" id="A9RQJ2">
    <property type="interactions" value="773"/>
</dbReference>
<dbReference type="Proteomes" id="UP000006727">
    <property type="component" value="Chromosome 2"/>
</dbReference>
<dbReference type="RefSeq" id="XP_024362060.1">
    <property type="nucleotide sequence ID" value="XM_024506292.2"/>
</dbReference>
<evidence type="ECO:0000256" key="10">
    <source>
        <dbReference type="RuleBase" id="RU000488"/>
    </source>
</evidence>
<reference evidence="11 13" key="2">
    <citation type="journal article" date="2018" name="Plant J.">
        <title>The Physcomitrella patens chromosome-scale assembly reveals moss genome structure and evolution.</title>
        <authorList>
            <person name="Lang D."/>
            <person name="Ullrich K.K."/>
            <person name="Murat F."/>
            <person name="Fuchs J."/>
            <person name="Jenkins J."/>
            <person name="Haas F.B."/>
            <person name="Piednoel M."/>
            <person name="Gundlach H."/>
            <person name="Van Bel M."/>
            <person name="Meyberg R."/>
            <person name="Vives C."/>
            <person name="Morata J."/>
            <person name="Symeonidi A."/>
            <person name="Hiss M."/>
            <person name="Muchero W."/>
            <person name="Kamisugi Y."/>
            <person name="Saleh O."/>
            <person name="Blanc G."/>
            <person name="Decker E.L."/>
            <person name="van Gessel N."/>
            <person name="Grimwood J."/>
            <person name="Hayes R.D."/>
            <person name="Graham S.W."/>
            <person name="Gunter L.E."/>
            <person name="McDaniel S.F."/>
            <person name="Hoernstein S.N.W."/>
            <person name="Larsson A."/>
            <person name="Li F.W."/>
            <person name="Perroud P.F."/>
            <person name="Phillips J."/>
            <person name="Ranjan P."/>
            <person name="Rokshar D.S."/>
            <person name="Rothfels C.J."/>
            <person name="Schneider L."/>
            <person name="Shu S."/>
            <person name="Stevenson D.W."/>
            <person name="Thummler F."/>
            <person name="Tillich M."/>
            <person name="Villarreal Aguilar J.C."/>
            <person name="Widiez T."/>
            <person name="Wong G.K."/>
            <person name="Wymore A."/>
            <person name="Zhang Y."/>
            <person name="Zimmer A.D."/>
            <person name="Quatrano R.S."/>
            <person name="Mayer K.F.X."/>
            <person name="Goodstein D."/>
            <person name="Casacuberta J.M."/>
            <person name="Vandepoele K."/>
            <person name="Reski R."/>
            <person name="Cuming A.C."/>
            <person name="Tuskan G.A."/>
            <person name="Maumus F."/>
            <person name="Salse J."/>
            <person name="Schmutz J."/>
            <person name="Rensing S.A."/>
        </authorList>
    </citation>
    <scope>NUCLEOTIDE SEQUENCE [LARGE SCALE GENOMIC DNA]</scope>
    <source>
        <strain evidence="12 13">cv. Gransden 2004</strain>
    </source>
</reference>
<keyword evidence="7 9" id="KW-0472">Membrane</keyword>
<dbReference type="HOGENOM" id="CLU_015166_6_3_1"/>
<keyword evidence="4 9" id="KW-0812">Transmembrane</keyword>
<evidence type="ECO:0000256" key="9">
    <source>
        <dbReference type="PROSITE-ProRule" id="PRU00282"/>
    </source>
</evidence>
<dbReference type="PaxDb" id="3218-PP1S22_257V6.2"/>
<dbReference type="RefSeq" id="XP_024362066.1">
    <property type="nucleotide sequence ID" value="XM_024506298.2"/>
</dbReference>
<evidence type="ECO:0000256" key="1">
    <source>
        <dbReference type="ARBA" id="ARBA00004585"/>
    </source>
</evidence>
<keyword evidence="13" id="KW-1185">Reference proteome</keyword>
<dbReference type="EnsemblPlants" id="Pp3c2_28140V3.3">
    <property type="protein sequence ID" value="Pp3c2_28140V3.3"/>
    <property type="gene ID" value="Pp3c2_28140"/>
</dbReference>
<dbReference type="GO" id="GO:0007031">
    <property type="term" value="P:peroxisome organization"/>
    <property type="evidence" value="ECO:0000318"/>
    <property type="project" value="GO_Central"/>
</dbReference>
<dbReference type="STRING" id="3218.A9RQJ2"/>
<keyword evidence="3 10" id="KW-0813">Transport</keyword>
<dbReference type="SUPFAM" id="SSF103506">
    <property type="entry name" value="Mitochondrial carrier"/>
    <property type="match status" value="1"/>
</dbReference>
<feature type="repeat" description="Solcar" evidence="9">
    <location>
        <begin position="104"/>
        <end position="184"/>
    </location>
</feature>
<evidence type="ECO:0000256" key="7">
    <source>
        <dbReference type="ARBA" id="ARBA00023136"/>
    </source>
</evidence>
<dbReference type="EMBL" id="ABEU02000002">
    <property type="protein sequence ID" value="PNR60512.1"/>
    <property type="molecule type" value="Genomic_DNA"/>
</dbReference>
<dbReference type="RefSeq" id="XP_073385684.1">
    <property type="nucleotide sequence ID" value="XM_073529583.1"/>
</dbReference>
<dbReference type="EnsemblPlants" id="Pp3c2_28140V3.1">
    <property type="protein sequence ID" value="Pp3c2_28140V3.1"/>
    <property type="gene ID" value="Pp3c2_28140"/>
</dbReference>
<dbReference type="Gramene" id="Pp3c2_28140V3.4">
    <property type="protein sequence ID" value="Pp3c2_28140V3.4"/>
    <property type="gene ID" value="Pp3c2_28140"/>
</dbReference>
<dbReference type="EnsemblPlants" id="Pp3c2_28140V3.6">
    <property type="protein sequence ID" value="Pp3c2_28140V3.6"/>
    <property type="gene ID" value="Pp3c2_28140"/>
</dbReference>
<dbReference type="PANTHER" id="PTHR46650">
    <property type="entry name" value="PEROXISOMAL ADENINE NUCLEOTIDE TRANSPORTER 1"/>
    <property type="match status" value="1"/>
</dbReference>
<dbReference type="EnsemblPlants" id="Pp3c2_28140V3.2">
    <property type="protein sequence ID" value="Pp3c2_28140V3.2"/>
    <property type="gene ID" value="Pp3c2_28140"/>
</dbReference>
<dbReference type="Gramene" id="Pp3c2_28140V3.7">
    <property type="protein sequence ID" value="Pp3c2_28140V3.7"/>
    <property type="gene ID" value="Pp3c2_28140"/>
</dbReference>
<dbReference type="PANTHER" id="PTHR46650:SF1">
    <property type="entry name" value="PEROXISOMAL ADENINE NUCLEOTIDE TRANSPORTER 1"/>
    <property type="match status" value="1"/>
</dbReference>
<name>A9RQJ2_PHYPA</name>
<comment type="subcellular location">
    <subcellularLocation>
        <location evidence="1">Peroxisome membrane</location>
        <topology evidence="1">Multi-pass membrane protein</topology>
    </subcellularLocation>
</comment>
<dbReference type="RefSeq" id="XP_024362034.1">
    <property type="nucleotide sequence ID" value="XM_024506266.2"/>
</dbReference>
<organism evidence="11">
    <name type="scientific">Physcomitrium patens</name>
    <name type="common">Spreading-leaved earth moss</name>
    <name type="synonym">Physcomitrella patens</name>
    <dbReference type="NCBI Taxonomy" id="3218"/>
    <lineage>
        <taxon>Eukaryota</taxon>
        <taxon>Viridiplantae</taxon>
        <taxon>Streptophyta</taxon>
        <taxon>Embryophyta</taxon>
        <taxon>Bryophyta</taxon>
        <taxon>Bryophytina</taxon>
        <taxon>Bryopsida</taxon>
        <taxon>Funariidae</taxon>
        <taxon>Funariales</taxon>
        <taxon>Funariaceae</taxon>
        <taxon>Physcomitrium</taxon>
    </lineage>
</organism>
<dbReference type="FunFam" id="1.50.40.10:FF:000044">
    <property type="entry name" value="Peroxisomal adenine nucleotide carrier 1"/>
    <property type="match status" value="1"/>
</dbReference>
<dbReference type="Gramene" id="Pp3c2_28140V3.2">
    <property type="protein sequence ID" value="Pp3c2_28140V3.2"/>
    <property type="gene ID" value="Pp3c2_28140"/>
</dbReference>
<dbReference type="OrthoDB" id="446044at2759"/>
<evidence type="ECO:0000256" key="3">
    <source>
        <dbReference type="ARBA" id="ARBA00022448"/>
    </source>
</evidence>
<evidence type="ECO:0000256" key="2">
    <source>
        <dbReference type="ARBA" id="ARBA00006375"/>
    </source>
</evidence>
<dbReference type="eggNOG" id="KOG0769">
    <property type="taxonomic scope" value="Eukaryota"/>
</dbReference>
<dbReference type="RefSeq" id="XP_024362008.1">
    <property type="nucleotide sequence ID" value="XM_024506240.2"/>
</dbReference>
<dbReference type="Gramene" id="Pp3c2_28140V3.1">
    <property type="protein sequence ID" value="Pp3c2_28140V3.1"/>
    <property type="gene ID" value="Pp3c2_28140"/>
</dbReference>
<dbReference type="Gramene" id="Pp3c2_28140V3.3">
    <property type="protein sequence ID" value="Pp3c2_28140V3.3"/>
    <property type="gene ID" value="Pp3c2_28140"/>
</dbReference>
<comment type="similarity">
    <text evidence="2 10">Belongs to the mitochondrial carrier (TC 2.A.29) family.</text>
</comment>
<dbReference type="InterPro" id="IPR023395">
    <property type="entry name" value="MCP_dom_sf"/>
</dbReference>
<feature type="repeat" description="Solcar" evidence="9">
    <location>
        <begin position="209"/>
        <end position="311"/>
    </location>
</feature>
<evidence type="ECO:0000256" key="4">
    <source>
        <dbReference type="ARBA" id="ARBA00022692"/>
    </source>
</evidence>
<dbReference type="InterPro" id="IPR018108">
    <property type="entry name" value="MCP_transmembrane"/>
</dbReference>
<dbReference type="GO" id="GO:0015867">
    <property type="term" value="P:ATP transport"/>
    <property type="evidence" value="ECO:0000318"/>
    <property type="project" value="GO_Central"/>
</dbReference>
<evidence type="ECO:0000256" key="5">
    <source>
        <dbReference type="ARBA" id="ARBA00022737"/>
    </source>
</evidence>
<evidence type="ECO:0000256" key="8">
    <source>
        <dbReference type="ARBA" id="ARBA00023140"/>
    </source>
</evidence>
<evidence type="ECO:0008006" key="14">
    <source>
        <dbReference type="Google" id="ProtNLM"/>
    </source>
</evidence>
<gene>
    <name evidence="12" type="primary">LOC112275666</name>
    <name evidence="11" type="ORF">PHYPA_003305</name>
</gene>
<dbReference type="EnsemblPlants" id="Pp3c2_28140V3.5">
    <property type="protein sequence ID" value="Pp3c2_28140V3.5"/>
    <property type="gene ID" value="Pp3c2_28140"/>
</dbReference>
<reference evidence="12" key="3">
    <citation type="submission" date="2020-12" db="UniProtKB">
        <authorList>
            <consortium name="EnsemblPlants"/>
        </authorList>
    </citation>
    <scope>IDENTIFICATION</scope>
</reference>
<dbReference type="GO" id="GO:0005778">
    <property type="term" value="C:peroxisomal membrane"/>
    <property type="evidence" value="ECO:0000318"/>
    <property type="project" value="GO_Central"/>
</dbReference>
<dbReference type="EnsemblPlants" id="Pp3c2_28140V3.7">
    <property type="protein sequence ID" value="Pp3c2_28140V3.7"/>
    <property type="gene ID" value="Pp3c2_28140"/>
</dbReference>
<dbReference type="EnsemblPlants" id="Pp3c2_28140V3.4">
    <property type="protein sequence ID" value="Pp3c2_28140V3.4"/>
    <property type="gene ID" value="Pp3c2_28140"/>
</dbReference>
<feature type="repeat" description="Solcar" evidence="9">
    <location>
        <begin position="5"/>
        <end position="94"/>
    </location>
</feature>
<protein>
    <recommendedName>
        <fullName evidence="14">Peroxisomal adenine nucleotide carrier 1</fullName>
    </recommendedName>
</protein>
<dbReference type="GeneID" id="112275666"/>
<keyword evidence="5" id="KW-0677">Repeat</keyword>
<dbReference type="GO" id="GO:0015866">
    <property type="term" value="P:ADP transport"/>
    <property type="evidence" value="ECO:0000318"/>
    <property type="project" value="GO_Central"/>
</dbReference>
<sequence length="356" mass="38470">MELDFKSLTEATSGAVGGLVSTTLLYPLDTCKSKYQAEAKAGTARKYKSLFDVFWESVGAGKVLSLYQGLGTKSLQSVISQFIYFYSYSLFKQWYLAKAKVSKMGTGANLIVAAAAGTCTAVLTQPLDTASTRMQTSAFGKSKVLWKTLTEGSWSEAYTGFGASLVLVSNPAIQYTVFEQLKDFLLRPDVVVEIVGTDRRLSKSSPKALTAFQAFLVGASSKTIATILTYPAIRAKVMLQAAESEEDKATRLNGEPDCNARHRARNMLDTFKQIGQEEGVKGYFKGLHAQIVKTVLSAALMLMIKEKVATSTWIVMMAFRKWLLTSGKQLKTVSVPPSAVAPIAAVGVALASKAAK</sequence>
<evidence type="ECO:0000313" key="11">
    <source>
        <dbReference type="EMBL" id="PNR60512.1"/>
    </source>
</evidence>
<dbReference type="RefSeq" id="XP_024362042.1">
    <property type="nucleotide sequence ID" value="XM_024506274.2"/>
</dbReference>
<dbReference type="InterPro" id="IPR002067">
    <property type="entry name" value="MCP"/>
</dbReference>
<dbReference type="KEGG" id="ppp:112275666"/>
<dbReference type="Pfam" id="PF00153">
    <property type="entry name" value="Mito_carr"/>
    <property type="match status" value="3"/>
</dbReference>
<evidence type="ECO:0000313" key="12">
    <source>
        <dbReference type="EnsemblPlants" id="Pp3c2_28140V3.1"/>
    </source>
</evidence>
<accession>A9RQJ2</accession>
<dbReference type="Gramene" id="Pp3c2_28140V3.6">
    <property type="protein sequence ID" value="Pp3c2_28140V3.6"/>
    <property type="gene ID" value="Pp3c2_28140"/>
</dbReference>
<dbReference type="PRINTS" id="PR00926">
    <property type="entry name" value="MITOCARRIER"/>
</dbReference>
<dbReference type="GO" id="GO:0005347">
    <property type="term" value="F:ATP transmembrane transporter activity"/>
    <property type="evidence" value="ECO:0000318"/>
    <property type="project" value="GO_Central"/>
</dbReference>
<keyword evidence="6" id="KW-1133">Transmembrane helix</keyword>
<reference evidence="11 13" key="1">
    <citation type="journal article" date="2008" name="Science">
        <title>The Physcomitrella genome reveals evolutionary insights into the conquest of land by plants.</title>
        <authorList>
            <person name="Rensing S."/>
            <person name="Lang D."/>
            <person name="Zimmer A."/>
            <person name="Terry A."/>
            <person name="Salamov A."/>
            <person name="Shapiro H."/>
            <person name="Nishiyama T."/>
            <person name="Perroud P.-F."/>
            <person name="Lindquist E."/>
            <person name="Kamisugi Y."/>
            <person name="Tanahashi T."/>
            <person name="Sakakibara K."/>
            <person name="Fujita T."/>
            <person name="Oishi K."/>
            <person name="Shin-I T."/>
            <person name="Kuroki Y."/>
            <person name="Toyoda A."/>
            <person name="Suzuki Y."/>
            <person name="Hashimoto A."/>
            <person name="Yamaguchi K."/>
            <person name="Sugano A."/>
            <person name="Kohara Y."/>
            <person name="Fujiyama A."/>
            <person name="Anterola A."/>
            <person name="Aoki S."/>
            <person name="Ashton N."/>
            <person name="Barbazuk W.B."/>
            <person name="Barker E."/>
            <person name="Bennetzen J."/>
            <person name="Bezanilla M."/>
            <person name="Blankenship R."/>
            <person name="Cho S.H."/>
            <person name="Dutcher S."/>
            <person name="Estelle M."/>
            <person name="Fawcett J.A."/>
            <person name="Gundlach H."/>
            <person name="Hanada K."/>
            <person name="Heyl A."/>
            <person name="Hicks K.A."/>
            <person name="Hugh J."/>
            <person name="Lohr M."/>
            <person name="Mayer K."/>
            <person name="Melkozernov A."/>
            <person name="Murata T."/>
            <person name="Nelson D."/>
            <person name="Pils B."/>
            <person name="Prigge M."/>
            <person name="Reiss B."/>
            <person name="Renner T."/>
            <person name="Rombauts S."/>
            <person name="Rushton P."/>
            <person name="Sanderfoot A."/>
            <person name="Schween G."/>
            <person name="Shiu S.-H."/>
            <person name="Stueber K."/>
            <person name="Theodoulou F.L."/>
            <person name="Tu H."/>
            <person name="Van de Peer Y."/>
            <person name="Verrier P.J."/>
            <person name="Waters E."/>
            <person name="Wood A."/>
            <person name="Yang L."/>
            <person name="Cove D."/>
            <person name="Cuming A."/>
            <person name="Hasebe M."/>
            <person name="Lucas S."/>
            <person name="Mishler D.B."/>
            <person name="Reski R."/>
            <person name="Grigoriev I."/>
            <person name="Quatrano R.S."/>
            <person name="Boore J.L."/>
        </authorList>
    </citation>
    <scope>NUCLEOTIDE SEQUENCE [LARGE SCALE GENOMIC DNA]</scope>
    <source>
        <strain evidence="12 13">cv. Gransden 2004</strain>
    </source>
</reference>
<dbReference type="Gramene" id="Pp3c2_28140V3.5">
    <property type="protein sequence ID" value="Pp3c2_28140V3.5"/>
    <property type="gene ID" value="Pp3c2_28140"/>
</dbReference>
<dbReference type="AlphaFoldDB" id="A9RQJ2"/>
<proteinExistence type="inferred from homology"/>
<dbReference type="RefSeq" id="XP_024362017.1">
    <property type="nucleotide sequence ID" value="XM_024506249.2"/>
</dbReference>